<name>A0A5C3EJF6_9BASI</name>
<accession>A0A5C3EJF6</accession>
<feature type="domain" description="Tc1-like transposase DDE" evidence="1">
    <location>
        <begin position="208"/>
        <end position="341"/>
    </location>
</feature>
<gene>
    <name evidence="2" type="ORF">UTRI_10286</name>
</gene>
<sequence>MLGTFRDGRPGLTHLLRPPVYSLYRSSGQTNHPLCLITITITITITIINMPVTHKRNVVPDSIREKIVDFVLHKGQTKAEVAKRLDYPWSTVDSIIRKYEDTGDSSAQKKKGGAFRGHWAQQHHLDVMLRYVSQHPGATIEEIRRHLQQETGLELSITSVQNALHDRCHLTLKRTGLQHDRHNSPETIAARREWVAAFRGQGLSLNDAVFLDEAGFHLQQTRKVGRAPVGQRAIQQNRPYNRGPNLSLLVAIDHNGIQAHHIKTGAWNADALLDFFLAYVLLKFEGQGKTFVLDNAPFHHSQRLIQTVHAQGHQIQYLPPYTPWFNIAEKVFAKVKPFVGRQELHEAEDIRSWIDASLATITPEMARGWIHETNRWMVVAEAGHPLSTDHDAETALRQHGLWHDPAPIDPALSA</sequence>
<dbReference type="Gene3D" id="1.10.10.10">
    <property type="entry name" value="Winged helix-like DNA-binding domain superfamily/Winged helix DNA-binding domain"/>
    <property type="match status" value="1"/>
</dbReference>
<dbReference type="EMBL" id="OOIN01000030">
    <property type="protein sequence ID" value="SPO29847.1"/>
    <property type="molecule type" value="Genomic_DNA"/>
</dbReference>
<protein>
    <recommendedName>
        <fullName evidence="1">Tc1-like transposase DDE domain-containing protein</fullName>
    </recommendedName>
</protein>
<dbReference type="Proteomes" id="UP000324022">
    <property type="component" value="Unassembled WGS sequence"/>
</dbReference>
<dbReference type="PANTHER" id="PTHR46564:SF1">
    <property type="entry name" value="TRANSPOSASE"/>
    <property type="match status" value="1"/>
</dbReference>
<dbReference type="Pfam" id="PF13358">
    <property type="entry name" value="DDE_3"/>
    <property type="match status" value="1"/>
</dbReference>
<organism evidence="2 3">
    <name type="scientific">Ustilago trichophora</name>
    <dbReference type="NCBI Taxonomy" id="86804"/>
    <lineage>
        <taxon>Eukaryota</taxon>
        <taxon>Fungi</taxon>
        <taxon>Dikarya</taxon>
        <taxon>Basidiomycota</taxon>
        <taxon>Ustilaginomycotina</taxon>
        <taxon>Ustilaginomycetes</taxon>
        <taxon>Ustilaginales</taxon>
        <taxon>Ustilaginaceae</taxon>
        <taxon>Ustilago</taxon>
    </lineage>
</organism>
<dbReference type="InterPro" id="IPR009057">
    <property type="entry name" value="Homeodomain-like_sf"/>
</dbReference>
<dbReference type="InterPro" id="IPR036397">
    <property type="entry name" value="RNaseH_sf"/>
</dbReference>
<reference evidence="2 3" key="1">
    <citation type="submission" date="2018-03" db="EMBL/GenBank/DDBJ databases">
        <authorList>
            <person name="Guldener U."/>
        </authorList>
    </citation>
    <scope>NUCLEOTIDE SEQUENCE [LARGE SCALE GENOMIC DNA]</scope>
    <source>
        <strain evidence="2 3">NBRC100155</strain>
    </source>
</reference>
<evidence type="ECO:0000313" key="2">
    <source>
        <dbReference type="EMBL" id="SPO29847.1"/>
    </source>
</evidence>
<dbReference type="InterPro" id="IPR038717">
    <property type="entry name" value="Tc1-like_DDE_dom"/>
</dbReference>
<dbReference type="InterPro" id="IPR047655">
    <property type="entry name" value="Transpos_IS630-like"/>
</dbReference>
<dbReference type="OrthoDB" id="2266637at2759"/>
<evidence type="ECO:0000259" key="1">
    <source>
        <dbReference type="Pfam" id="PF13358"/>
    </source>
</evidence>
<dbReference type="NCBIfam" id="NF033545">
    <property type="entry name" value="transpos_IS630"/>
    <property type="match status" value="1"/>
</dbReference>
<dbReference type="GO" id="GO:0003676">
    <property type="term" value="F:nucleic acid binding"/>
    <property type="evidence" value="ECO:0007669"/>
    <property type="project" value="InterPro"/>
</dbReference>
<dbReference type="Gene3D" id="3.30.420.10">
    <property type="entry name" value="Ribonuclease H-like superfamily/Ribonuclease H"/>
    <property type="match status" value="1"/>
</dbReference>
<evidence type="ECO:0000313" key="3">
    <source>
        <dbReference type="Proteomes" id="UP000324022"/>
    </source>
</evidence>
<dbReference type="PANTHER" id="PTHR46564">
    <property type="entry name" value="TRANSPOSASE"/>
    <property type="match status" value="1"/>
</dbReference>
<dbReference type="AlphaFoldDB" id="A0A5C3EJF6"/>
<dbReference type="SUPFAM" id="SSF46689">
    <property type="entry name" value="Homeodomain-like"/>
    <property type="match status" value="1"/>
</dbReference>
<dbReference type="SUPFAM" id="SSF53098">
    <property type="entry name" value="Ribonuclease H-like"/>
    <property type="match status" value="1"/>
</dbReference>
<keyword evidence="3" id="KW-1185">Reference proteome</keyword>
<dbReference type="InterPro" id="IPR012337">
    <property type="entry name" value="RNaseH-like_sf"/>
</dbReference>
<proteinExistence type="predicted"/>
<dbReference type="InterPro" id="IPR036388">
    <property type="entry name" value="WH-like_DNA-bd_sf"/>
</dbReference>